<dbReference type="AlphaFoldDB" id="A0A165L485"/>
<gene>
    <name evidence="2" type="ORF">EXIGLDRAFT_747110</name>
</gene>
<evidence type="ECO:0000313" key="2">
    <source>
        <dbReference type="EMBL" id="KZV97325.1"/>
    </source>
</evidence>
<keyword evidence="1" id="KW-0732">Signal</keyword>
<evidence type="ECO:0000256" key="1">
    <source>
        <dbReference type="SAM" id="SignalP"/>
    </source>
</evidence>
<dbReference type="EMBL" id="KV425931">
    <property type="protein sequence ID" value="KZV97325.1"/>
    <property type="molecule type" value="Genomic_DNA"/>
</dbReference>
<evidence type="ECO:0008006" key="4">
    <source>
        <dbReference type="Google" id="ProtNLM"/>
    </source>
</evidence>
<keyword evidence="3" id="KW-1185">Reference proteome</keyword>
<evidence type="ECO:0000313" key="3">
    <source>
        <dbReference type="Proteomes" id="UP000077266"/>
    </source>
</evidence>
<proteinExistence type="predicted"/>
<protein>
    <recommendedName>
        <fullName evidence="4">Cupredoxin</fullName>
    </recommendedName>
</protein>
<organism evidence="2 3">
    <name type="scientific">Exidia glandulosa HHB12029</name>
    <dbReference type="NCBI Taxonomy" id="1314781"/>
    <lineage>
        <taxon>Eukaryota</taxon>
        <taxon>Fungi</taxon>
        <taxon>Dikarya</taxon>
        <taxon>Basidiomycota</taxon>
        <taxon>Agaricomycotina</taxon>
        <taxon>Agaricomycetes</taxon>
        <taxon>Auriculariales</taxon>
        <taxon>Exidiaceae</taxon>
        <taxon>Exidia</taxon>
    </lineage>
</organism>
<dbReference type="InParanoid" id="A0A165L485"/>
<accession>A0A165L485</accession>
<feature type="signal peptide" evidence="1">
    <location>
        <begin position="1"/>
        <end position="16"/>
    </location>
</feature>
<dbReference type="Proteomes" id="UP000077266">
    <property type="component" value="Unassembled WGS sequence"/>
</dbReference>
<name>A0A165L485_EXIGL</name>
<reference evidence="2 3" key="1">
    <citation type="journal article" date="2016" name="Mol. Biol. Evol.">
        <title>Comparative Genomics of Early-Diverging Mushroom-Forming Fungi Provides Insights into the Origins of Lignocellulose Decay Capabilities.</title>
        <authorList>
            <person name="Nagy L.G."/>
            <person name="Riley R."/>
            <person name="Tritt A."/>
            <person name="Adam C."/>
            <person name="Daum C."/>
            <person name="Floudas D."/>
            <person name="Sun H."/>
            <person name="Yadav J.S."/>
            <person name="Pangilinan J."/>
            <person name="Larsson K.H."/>
            <person name="Matsuura K."/>
            <person name="Barry K."/>
            <person name="Labutti K."/>
            <person name="Kuo R."/>
            <person name="Ohm R.A."/>
            <person name="Bhattacharya S.S."/>
            <person name="Shirouzu T."/>
            <person name="Yoshinaga Y."/>
            <person name="Martin F.M."/>
            <person name="Grigoriev I.V."/>
            <person name="Hibbett D.S."/>
        </authorList>
    </citation>
    <scope>NUCLEOTIDE SEQUENCE [LARGE SCALE GENOMIC DNA]</scope>
    <source>
        <strain evidence="2 3">HHB12029</strain>
    </source>
</reference>
<sequence>MRFLALALVFTASAAAASTPLGILNHFVAADSPDLKYSGSPAPYNLNGTVPCHRQSASFNITSARIVPPNTSVTFTFNGTALFPIIVSPSAPSADGNAQCSGRFSVGKDINSLDASNSLPFEQIEPEPGTGWLKCDLPTGRTSFDGESDTATVVLTADDCDLHFAGFVYETEVTVDGGAGPVSVSLGAALGSVLVGLLALV</sequence>
<feature type="chain" id="PRO_5007861398" description="Cupredoxin" evidence="1">
    <location>
        <begin position="17"/>
        <end position="201"/>
    </location>
</feature>